<feature type="region of interest" description="Disordered" evidence="1">
    <location>
        <begin position="23"/>
        <end position="45"/>
    </location>
</feature>
<feature type="compositionally biased region" description="Polar residues" evidence="1">
    <location>
        <begin position="29"/>
        <end position="42"/>
    </location>
</feature>
<feature type="compositionally biased region" description="Basic residues" evidence="1">
    <location>
        <begin position="74"/>
        <end position="88"/>
    </location>
</feature>
<keyword evidence="2" id="KW-0687">Ribonucleoprotein</keyword>
<gene>
    <name evidence="2" type="primary">rplU_1</name>
    <name evidence="2" type="ORF">CM83_44247</name>
</gene>
<protein>
    <submittedName>
        <fullName evidence="2">50S ribosomal protein L21</fullName>
    </submittedName>
</protein>
<proteinExistence type="predicted"/>
<reference evidence="2" key="2">
    <citation type="submission" date="2014-07" db="EMBL/GenBank/DDBJ databases">
        <authorList>
            <person name="Hull J."/>
        </authorList>
    </citation>
    <scope>NUCLEOTIDE SEQUENCE</scope>
</reference>
<keyword evidence="2" id="KW-0689">Ribosomal protein</keyword>
<feature type="region of interest" description="Disordered" evidence="1">
    <location>
        <begin position="74"/>
        <end position="118"/>
    </location>
</feature>
<evidence type="ECO:0000313" key="2">
    <source>
        <dbReference type="EMBL" id="JAG40724.1"/>
    </source>
</evidence>
<dbReference type="GO" id="GO:0005840">
    <property type="term" value="C:ribosome"/>
    <property type="evidence" value="ECO:0007669"/>
    <property type="project" value="UniProtKB-KW"/>
</dbReference>
<dbReference type="AlphaFoldDB" id="A0A0A9Z8F9"/>
<accession>A0A0A9Z8F9</accession>
<reference evidence="2" key="1">
    <citation type="journal article" date="2014" name="PLoS ONE">
        <title>Transcriptome-Based Identification of ABC Transporters in the Western Tarnished Plant Bug Lygus hesperus.</title>
        <authorList>
            <person name="Hull J.J."/>
            <person name="Chaney K."/>
            <person name="Geib S.M."/>
            <person name="Fabrick J.A."/>
            <person name="Brent C.S."/>
            <person name="Walsh D."/>
            <person name="Lavine L.C."/>
        </authorList>
    </citation>
    <scope>NUCLEOTIDE SEQUENCE</scope>
</reference>
<evidence type="ECO:0000256" key="1">
    <source>
        <dbReference type="SAM" id="MobiDB-lite"/>
    </source>
</evidence>
<organism evidence="2">
    <name type="scientific">Lygus hesperus</name>
    <name type="common">Western plant bug</name>
    <dbReference type="NCBI Taxonomy" id="30085"/>
    <lineage>
        <taxon>Eukaryota</taxon>
        <taxon>Metazoa</taxon>
        <taxon>Ecdysozoa</taxon>
        <taxon>Arthropoda</taxon>
        <taxon>Hexapoda</taxon>
        <taxon>Insecta</taxon>
        <taxon>Pterygota</taxon>
        <taxon>Neoptera</taxon>
        <taxon>Paraneoptera</taxon>
        <taxon>Hemiptera</taxon>
        <taxon>Heteroptera</taxon>
        <taxon>Panheteroptera</taxon>
        <taxon>Cimicomorpha</taxon>
        <taxon>Miridae</taxon>
        <taxon>Mirini</taxon>
        <taxon>Lygus</taxon>
    </lineage>
</organism>
<name>A0A0A9Z8F9_LYGHE</name>
<dbReference type="EMBL" id="GBHO01002880">
    <property type="protein sequence ID" value="JAG40724.1"/>
    <property type="molecule type" value="Transcribed_RNA"/>
</dbReference>
<sequence length="118" mass="13591">MNVLVSNNNNNNNKTKKIMKKTRHARATWHQNCGKSKTTPTGRRSCKQRQVNPCFHYISIISVNCDSKRTTKIVTRRPRRKSIRKGTGKRSSWSNAVMMKELVPAEKKKTSKMTNKTS</sequence>